<evidence type="ECO:0000313" key="4">
    <source>
        <dbReference type="Proteomes" id="UP001501094"/>
    </source>
</evidence>
<dbReference type="EMBL" id="BAAANL010000012">
    <property type="protein sequence ID" value="GAA1875925.1"/>
    <property type="molecule type" value="Genomic_DNA"/>
</dbReference>
<comment type="caution">
    <text evidence="3">The sequence shown here is derived from an EMBL/GenBank/DDBJ whole genome shotgun (WGS) entry which is preliminary data.</text>
</comment>
<evidence type="ECO:0000256" key="1">
    <source>
        <dbReference type="SAM" id="MobiDB-lite"/>
    </source>
</evidence>
<accession>A0ABN2NP96</accession>
<gene>
    <name evidence="3" type="ORF">GCM10009751_39530</name>
</gene>
<evidence type="ECO:0000313" key="3">
    <source>
        <dbReference type="EMBL" id="GAA1875925.1"/>
    </source>
</evidence>
<feature type="transmembrane region" description="Helical" evidence="2">
    <location>
        <begin position="98"/>
        <end position="118"/>
    </location>
</feature>
<proteinExistence type="predicted"/>
<feature type="region of interest" description="Disordered" evidence="1">
    <location>
        <begin position="171"/>
        <end position="221"/>
    </location>
</feature>
<keyword evidence="2" id="KW-0812">Transmembrane</keyword>
<dbReference type="PANTHER" id="PTHR34980:SF2">
    <property type="entry name" value="INNER MEMBRANE PROTEIN YHAH-RELATED"/>
    <property type="match status" value="1"/>
</dbReference>
<dbReference type="Proteomes" id="UP001501094">
    <property type="component" value="Unassembled WGS sequence"/>
</dbReference>
<dbReference type="InterPro" id="IPR008523">
    <property type="entry name" value="DUF805"/>
</dbReference>
<name>A0ABN2NP96_9MICO</name>
<organism evidence="3 4">
    <name type="scientific">Myceligenerans crystallogenes</name>
    <dbReference type="NCBI Taxonomy" id="316335"/>
    <lineage>
        <taxon>Bacteria</taxon>
        <taxon>Bacillati</taxon>
        <taxon>Actinomycetota</taxon>
        <taxon>Actinomycetes</taxon>
        <taxon>Micrococcales</taxon>
        <taxon>Promicromonosporaceae</taxon>
        <taxon>Myceligenerans</taxon>
    </lineage>
</organism>
<reference evidence="3 4" key="1">
    <citation type="journal article" date="2019" name="Int. J. Syst. Evol. Microbiol.">
        <title>The Global Catalogue of Microorganisms (GCM) 10K type strain sequencing project: providing services to taxonomists for standard genome sequencing and annotation.</title>
        <authorList>
            <consortium name="The Broad Institute Genomics Platform"/>
            <consortium name="The Broad Institute Genome Sequencing Center for Infectious Disease"/>
            <person name="Wu L."/>
            <person name="Ma J."/>
        </authorList>
    </citation>
    <scope>NUCLEOTIDE SEQUENCE [LARGE SCALE GENOMIC DNA]</scope>
    <source>
        <strain evidence="3 4">JCM 14326</strain>
    </source>
</reference>
<dbReference type="PANTHER" id="PTHR34980">
    <property type="entry name" value="INNER MEMBRANE PROTEIN-RELATED-RELATED"/>
    <property type="match status" value="1"/>
</dbReference>
<keyword evidence="2" id="KW-0472">Membrane</keyword>
<dbReference type="Pfam" id="PF05656">
    <property type="entry name" value="DUF805"/>
    <property type="match status" value="1"/>
</dbReference>
<evidence type="ECO:0008006" key="5">
    <source>
        <dbReference type="Google" id="ProtNLM"/>
    </source>
</evidence>
<protein>
    <recommendedName>
        <fullName evidence="5">DUF805 domain-containing protein</fullName>
    </recommendedName>
</protein>
<sequence length="221" mass="23309">MSFGKAVSSALRQYANFNGRATPAEYWWFYLFFAGSVAIVYALYMVTLFAGTADGPIEVPTVPMVILLVLLATTIIGLYLPGLAVLVRRLHDADKSGWWALLSSVPIAGIVVVVFLFLPGTRGPNRYGLDPRGRAPLPGQPAPGMWALPPGSHPAPSPYPQVAYPAPAYPAPPQPAPQYPAQPGWPTAQGPAVPIYPTPPAVAGGQPPSGLQDPPAPVSPR</sequence>
<feature type="transmembrane region" description="Helical" evidence="2">
    <location>
        <begin position="27"/>
        <end position="50"/>
    </location>
</feature>
<evidence type="ECO:0000256" key="2">
    <source>
        <dbReference type="SAM" id="Phobius"/>
    </source>
</evidence>
<keyword evidence="2" id="KW-1133">Transmembrane helix</keyword>
<feature type="compositionally biased region" description="Pro residues" evidence="1">
    <location>
        <begin position="171"/>
        <end position="180"/>
    </location>
</feature>
<feature type="transmembrane region" description="Helical" evidence="2">
    <location>
        <begin position="62"/>
        <end position="86"/>
    </location>
</feature>
<keyword evidence="4" id="KW-1185">Reference proteome</keyword>